<evidence type="ECO:0000256" key="1">
    <source>
        <dbReference type="SAM" id="Phobius"/>
    </source>
</evidence>
<feature type="transmembrane region" description="Helical" evidence="1">
    <location>
        <begin position="34"/>
        <end position="52"/>
    </location>
</feature>
<reference evidence="2" key="1">
    <citation type="journal article" date="2014" name="Int. J. Syst. Evol. Microbiol.">
        <title>Complete genome sequence of Corynebacterium casei LMG S-19264T (=DSM 44701T), isolated from a smear-ripened cheese.</title>
        <authorList>
            <consortium name="US DOE Joint Genome Institute (JGI-PGF)"/>
            <person name="Walter F."/>
            <person name="Albersmeier A."/>
            <person name="Kalinowski J."/>
            <person name="Ruckert C."/>
        </authorList>
    </citation>
    <scope>NUCLEOTIDE SEQUENCE</scope>
    <source>
        <strain evidence="2">KCTC 32255</strain>
    </source>
</reference>
<feature type="transmembrane region" description="Helical" evidence="1">
    <location>
        <begin position="184"/>
        <end position="202"/>
    </location>
</feature>
<dbReference type="PANTHER" id="PTHR39419:SF1">
    <property type="entry name" value="SLL0814 PROTEIN"/>
    <property type="match status" value="1"/>
</dbReference>
<dbReference type="AlphaFoldDB" id="A0A918PK81"/>
<keyword evidence="3" id="KW-1185">Reference proteome</keyword>
<feature type="transmembrane region" description="Helical" evidence="1">
    <location>
        <begin position="100"/>
        <end position="123"/>
    </location>
</feature>
<dbReference type="InterPro" id="IPR007354">
    <property type="entry name" value="CruF-like"/>
</dbReference>
<evidence type="ECO:0008006" key="4">
    <source>
        <dbReference type="Google" id="ProtNLM"/>
    </source>
</evidence>
<feature type="transmembrane region" description="Helical" evidence="1">
    <location>
        <begin position="262"/>
        <end position="284"/>
    </location>
</feature>
<sequence length="292" mass="31344">MVSGGKAVQATTIAALALWIAFTAISILAPAAPMARTASFMAIAMLFLFAIAHSIRRLGARRSLVLLVSGTVIANIYENLSISTGFPFGFYHHTAASGPWLLQVPIIVGPIFYSLCYLAWTLGTMILGTGPRTRSALRVFGLPVIGAFIATGWDLCSDPIGATIARSWVYAHSGAYYGVPLSNYLGWFLCTWTIIQVWTLYLDKAQGEDAGTTAPLSYWYQASALWTAMGLQYPLLLLASPASRTVTDTGGWAWRSGDIIEAAVIMSIYTMLAAAVTATLAVTVRRDATTRA</sequence>
<proteinExistence type="predicted"/>
<reference evidence="2" key="2">
    <citation type="submission" date="2020-09" db="EMBL/GenBank/DDBJ databases">
        <authorList>
            <person name="Sun Q."/>
            <person name="Kim S."/>
        </authorList>
    </citation>
    <scope>NUCLEOTIDE SEQUENCE</scope>
    <source>
        <strain evidence="2">KCTC 32255</strain>
    </source>
</reference>
<dbReference type="EMBL" id="BMZA01000016">
    <property type="protein sequence ID" value="GGZ13912.1"/>
    <property type="molecule type" value="Genomic_DNA"/>
</dbReference>
<keyword evidence="1" id="KW-0472">Membrane</keyword>
<keyword evidence="1" id="KW-0812">Transmembrane</keyword>
<feature type="transmembrane region" description="Helical" evidence="1">
    <location>
        <begin position="135"/>
        <end position="153"/>
    </location>
</feature>
<dbReference type="Proteomes" id="UP000648075">
    <property type="component" value="Unassembled WGS sequence"/>
</dbReference>
<feature type="transmembrane region" description="Helical" evidence="1">
    <location>
        <begin position="64"/>
        <end position="88"/>
    </location>
</feature>
<dbReference type="PANTHER" id="PTHR39419">
    <property type="entry name" value="SLL0814 PROTEIN"/>
    <property type="match status" value="1"/>
</dbReference>
<organism evidence="2 3">
    <name type="scientific">Novosphingobium colocasiae</name>
    <dbReference type="NCBI Taxonomy" id="1256513"/>
    <lineage>
        <taxon>Bacteria</taxon>
        <taxon>Pseudomonadati</taxon>
        <taxon>Pseudomonadota</taxon>
        <taxon>Alphaproteobacteria</taxon>
        <taxon>Sphingomonadales</taxon>
        <taxon>Sphingomonadaceae</taxon>
        <taxon>Novosphingobium</taxon>
    </lineage>
</organism>
<evidence type="ECO:0000313" key="3">
    <source>
        <dbReference type="Proteomes" id="UP000648075"/>
    </source>
</evidence>
<name>A0A918PK81_9SPHN</name>
<feature type="transmembrane region" description="Helical" evidence="1">
    <location>
        <begin position="7"/>
        <end position="28"/>
    </location>
</feature>
<keyword evidence="1" id="KW-1133">Transmembrane helix</keyword>
<comment type="caution">
    <text evidence="2">The sequence shown here is derived from an EMBL/GenBank/DDBJ whole genome shotgun (WGS) entry which is preliminary data.</text>
</comment>
<protein>
    <recommendedName>
        <fullName evidence="4">Carotenoid biosynthesis protein</fullName>
    </recommendedName>
</protein>
<evidence type="ECO:0000313" key="2">
    <source>
        <dbReference type="EMBL" id="GGZ13912.1"/>
    </source>
</evidence>
<accession>A0A918PK81</accession>
<feature type="transmembrane region" description="Helical" evidence="1">
    <location>
        <begin position="223"/>
        <end position="242"/>
    </location>
</feature>
<dbReference type="Pfam" id="PF04240">
    <property type="entry name" value="Caroten_synth"/>
    <property type="match status" value="1"/>
</dbReference>
<gene>
    <name evidence="2" type="ORF">GCM10011614_31230</name>
</gene>